<dbReference type="AlphaFoldDB" id="A0A9D4V302"/>
<feature type="region of interest" description="Disordered" evidence="1">
    <location>
        <begin position="89"/>
        <end position="109"/>
    </location>
</feature>
<dbReference type="Proteomes" id="UP000886520">
    <property type="component" value="Chromosome 7"/>
</dbReference>
<gene>
    <name evidence="2" type="ORF">GOP47_0007836</name>
</gene>
<feature type="region of interest" description="Disordered" evidence="1">
    <location>
        <begin position="1"/>
        <end position="40"/>
    </location>
</feature>
<dbReference type="EMBL" id="JABFUD020000007">
    <property type="protein sequence ID" value="KAI5078012.1"/>
    <property type="molecule type" value="Genomic_DNA"/>
</dbReference>
<evidence type="ECO:0000313" key="3">
    <source>
        <dbReference type="Proteomes" id="UP000886520"/>
    </source>
</evidence>
<proteinExistence type="predicted"/>
<evidence type="ECO:0000313" key="2">
    <source>
        <dbReference type="EMBL" id="KAI5078012.1"/>
    </source>
</evidence>
<keyword evidence="3" id="KW-1185">Reference proteome</keyword>
<name>A0A9D4V302_ADICA</name>
<evidence type="ECO:0000256" key="1">
    <source>
        <dbReference type="SAM" id="MobiDB-lite"/>
    </source>
</evidence>
<reference evidence="2" key="1">
    <citation type="submission" date="2021-01" db="EMBL/GenBank/DDBJ databases">
        <title>Adiantum capillus-veneris genome.</title>
        <authorList>
            <person name="Fang Y."/>
            <person name="Liao Q."/>
        </authorList>
    </citation>
    <scope>NUCLEOTIDE SEQUENCE</scope>
    <source>
        <strain evidence="2">H3</strain>
        <tissue evidence="2">Leaf</tissue>
    </source>
</reference>
<dbReference type="OrthoDB" id="1932997at2759"/>
<sequence length="223" mass="23906">MAEVSANPAPGKRSLQDVKSLPSDDAPSAKRPCLESPPPSAHLSLLEELCDLEAEDAESSLQPLVSGASPLREDLVAEMMKSLEKVIEGSNSRGAGEASTSHPCSGAASPVRDASNFGLAWSSDNCPVPEQDLCSHGELLQHDDDTFDGDARIQHLLQASDDELGIPLSSSSSELDDSSFHEEWASLADETGSSNFNLSWLDGSLQQFEEARDLYEHEPVILF</sequence>
<comment type="caution">
    <text evidence="2">The sequence shown here is derived from an EMBL/GenBank/DDBJ whole genome shotgun (WGS) entry which is preliminary data.</text>
</comment>
<organism evidence="2 3">
    <name type="scientific">Adiantum capillus-veneris</name>
    <name type="common">Maidenhair fern</name>
    <dbReference type="NCBI Taxonomy" id="13818"/>
    <lineage>
        <taxon>Eukaryota</taxon>
        <taxon>Viridiplantae</taxon>
        <taxon>Streptophyta</taxon>
        <taxon>Embryophyta</taxon>
        <taxon>Tracheophyta</taxon>
        <taxon>Polypodiopsida</taxon>
        <taxon>Polypodiidae</taxon>
        <taxon>Polypodiales</taxon>
        <taxon>Pteridineae</taxon>
        <taxon>Pteridaceae</taxon>
        <taxon>Vittarioideae</taxon>
        <taxon>Adiantum</taxon>
    </lineage>
</organism>
<feature type="compositionally biased region" description="Polar residues" evidence="1">
    <location>
        <begin position="89"/>
        <end position="103"/>
    </location>
</feature>
<protein>
    <submittedName>
        <fullName evidence="2">Uncharacterized protein</fullName>
    </submittedName>
</protein>
<accession>A0A9D4V302</accession>